<keyword evidence="5 7" id="KW-1133">Transmembrane helix</keyword>
<proteinExistence type="predicted"/>
<evidence type="ECO:0000256" key="6">
    <source>
        <dbReference type="ARBA" id="ARBA00023136"/>
    </source>
</evidence>
<evidence type="ECO:0000256" key="2">
    <source>
        <dbReference type="ARBA" id="ARBA00022448"/>
    </source>
</evidence>
<dbReference type="PROSITE" id="PS50850">
    <property type="entry name" value="MFS"/>
    <property type="match status" value="1"/>
</dbReference>
<keyword evidence="10" id="KW-1185">Reference proteome</keyword>
<dbReference type="InterPro" id="IPR020846">
    <property type="entry name" value="MFS_dom"/>
</dbReference>
<dbReference type="PRINTS" id="PR01988">
    <property type="entry name" value="EXPORTERBACE"/>
</dbReference>
<reference evidence="10" key="1">
    <citation type="journal article" date="2019" name="Int. J. Syst. Evol. Microbiol.">
        <title>The Global Catalogue of Microorganisms (GCM) 10K type strain sequencing project: providing services to taxonomists for standard genome sequencing and annotation.</title>
        <authorList>
            <consortium name="The Broad Institute Genomics Platform"/>
            <consortium name="The Broad Institute Genome Sequencing Center for Infectious Disease"/>
            <person name="Wu L."/>
            <person name="Ma J."/>
        </authorList>
    </citation>
    <scope>NUCLEOTIDE SEQUENCE [LARGE SCALE GENOMIC DNA]</scope>
    <source>
        <strain evidence="10">CGMCC 1.15475</strain>
    </source>
</reference>
<dbReference type="InterPro" id="IPR050171">
    <property type="entry name" value="MFS_Transporters"/>
</dbReference>
<gene>
    <name evidence="9" type="ORF">ACFSDB_13070</name>
</gene>
<evidence type="ECO:0000313" key="9">
    <source>
        <dbReference type="EMBL" id="MFD1863834.1"/>
    </source>
</evidence>
<organism evidence="9 10">
    <name type="scientific">Planococcus chinensis</name>
    <dbReference type="NCBI Taxonomy" id="272917"/>
    <lineage>
        <taxon>Bacteria</taxon>
        <taxon>Bacillati</taxon>
        <taxon>Bacillota</taxon>
        <taxon>Bacilli</taxon>
        <taxon>Bacillales</taxon>
        <taxon>Caryophanaceae</taxon>
        <taxon>Planococcus</taxon>
    </lineage>
</organism>
<feature type="transmembrane region" description="Helical" evidence="7">
    <location>
        <begin position="384"/>
        <end position="403"/>
    </location>
</feature>
<feature type="transmembrane region" description="Helical" evidence="7">
    <location>
        <begin position="74"/>
        <end position="94"/>
    </location>
</feature>
<keyword evidence="2" id="KW-0813">Transport</keyword>
<dbReference type="EMBL" id="JBHUFW010000011">
    <property type="protein sequence ID" value="MFD1863834.1"/>
    <property type="molecule type" value="Genomic_DNA"/>
</dbReference>
<dbReference type="PANTHER" id="PTHR23517:SF3">
    <property type="entry name" value="INTEGRAL MEMBRANE TRANSPORT PROTEIN"/>
    <property type="match status" value="1"/>
</dbReference>
<protein>
    <submittedName>
        <fullName evidence="9">MDR family MFS transporter</fullName>
    </submittedName>
</protein>
<keyword evidence="6 7" id="KW-0472">Membrane</keyword>
<evidence type="ECO:0000259" key="8">
    <source>
        <dbReference type="PROSITE" id="PS50850"/>
    </source>
</evidence>
<dbReference type="CDD" id="cd17329">
    <property type="entry name" value="MFS_MdtH_MDR_like"/>
    <property type="match status" value="1"/>
</dbReference>
<feature type="transmembrane region" description="Helical" evidence="7">
    <location>
        <begin position="142"/>
        <end position="161"/>
    </location>
</feature>
<feature type="transmembrane region" description="Helical" evidence="7">
    <location>
        <begin position="219"/>
        <end position="240"/>
    </location>
</feature>
<sequence length="417" mass="46107">MNWKQYPRNIKVRLITSFFNRAVFSAVMPFMALFFADAMGKVWAGSFLMLTVAISFIINLIGGYISDRFQRKKVVIWTASLSAAMFLAMTISLVPGEPLIWLFAFAYTAFIVTSSLGRPAIHAIIIDSTTPENRKAVYTLEYWLTNLSMAIGAALGGLLYVSHQLELFALLTFTSACLPIAYALWLTDDKDVQLLEKQHQNVLLDVIGSYRIAFRDAPFVKVVAGSTFIFAAEFTLNSYIGVRLAQTFKPVSIGSFELDGVRMLSLLNIQNMLLVVCFTFLVSRAADRFKKQHVLLGGLLLYSIGYIAITSANVWYVLLAFNLLATIGELVYSPVRNTEQANMMPDDKRGSYSAFSGISFSGADMLARSSIILGAYLAPAMMSVYMGVLLLVGTALVYSGLFVRKEKAPEIELSNVS</sequence>
<accession>A0ABW4QJR9</accession>
<comment type="caution">
    <text evidence="9">The sequence shown here is derived from an EMBL/GenBank/DDBJ whole genome shotgun (WGS) entry which is preliminary data.</text>
</comment>
<dbReference type="RefSeq" id="WP_204890241.1">
    <property type="nucleotide sequence ID" value="NZ_JBHUFW010000011.1"/>
</dbReference>
<feature type="transmembrane region" description="Helical" evidence="7">
    <location>
        <begin position="260"/>
        <end position="281"/>
    </location>
</feature>
<evidence type="ECO:0000313" key="10">
    <source>
        <dbReference type="Proteomes" id="UP001597273"/>
    </source>
</evidence>
<keyword evidence="3" id="KW-1003">Cell membrane</keyword>
<dbReference type="Pfam" id="PF07690">
    <property type="entry name" value="MFS_1"/>
    <property type="match status" value="2"/>
</dbReference>
<evidence type="ECO:0000256" key="1">
    <source>
        <dbReference type="ARBA" id="ARBA00004651"/>
    </source>
</evidence>
<dbReference type="SUPFAM" id="SSF103473">
    <property type="entry name" value="MFS general substrate transporter"/>
    <property type="match status" value="1"/>
</dbReference>
<comment type="subcellular location">
    <subcellularLocation>
        <location evidence="1">Cell membrane</location>
        <topology evidence="1">Multi-pass membrane protein</topology>
    </subcellularLocation>
</comment>
<keyword evidence="4 7" id="KW-0812">Transmembrane</keyword>
<dbReference type="InterPro" id="IPR022324">
    <property type="entry name" value="Bacilysin_exporter_BacE_put"/>
</dbReference>
<dbReference type="InterPro" id="IPR036259">
    <property type="entry name" value="MFS_trans_sf"/>
</dbReference>
<evidence type="ECO:0000256" key="4">
    <source>
        <dbReference type="ARBA" id="ARBA00022692"/>
    </source>
</evidence>
<feature type="transmembrane region" description="Helical" evidence="7">
    <location>
        <begin position="12"/>
        <end position="36"/>
    </location>
</feature>
<evidence type="ECO:0000256" key="7">
    <source>
        <dbReference type="SAM" id="Phobius"/>
    </source>
</evidence>
<evidence type="ECO:0000256" key="5">
    <source>
        <dbReference type="ARBA" id="ARBA00022989"/>
    </source>
</evidence>
<feature type="transmembrane region" description="Helical" evidence="7">
    <location>
        <begin position="293"/>
        <end position="309"/>
    </location>
</feature>
<feature type="domain" description="Major facilitator superfamily (MFS) profile" evidence="8">
    <location>
        <begin position="219"/>
        <end position="417"/>
    </location>
</feature>
<evidence type="ECO:0000256" key="3">
    <source>
        <dbReference type="ARBA" id="ARBA00022475"/>
    </source>
</evidence>
<dbReference type="PANTHER" id="PTHR23517">
    <property type="entry name" value="RESISTANCE PROTEIN MDTM, PUTATIVE-RELATED-RELATED"/>
    <property type="match status" value="1"/>
</dbReference>
<feature type="transmembrane region" description="Helical" evidence="7">
    <location>
        <begin position="167"/>
        <end position="187"/>
    </location>
</feature>
<dbReference type="Proteomes" id="UP001597273">
    <property type="component" value="Unassembled WGS sequence"/>
</dbReference>
<dbReference type="Gene3D" id="1.20.1250.20">
    <property type="entry name" value="MFS general substrate transporter like domains"/>
    <property type="match status" value="2"/>
</dbReference>
<feature type="transmembrane region" description="Helical" evidence="7">
    <location>
        <begin position="42"/>
        <end position="62"/>
    </location>
</feature>
<name>A0ABW4QJR9_9BACL</name>
<feature type="transmembrane region" description="Helical" evidence="7">
    <location>
        <begin position="100"/>
        <end position="121"/>
    </location>
</feature>
<dbReference type="InterPro" id="IPR011701">
    <property type="entry name" value="MFS"/>
</dbReference>